<keyword evidence="2" id="KW-1185">Reference proteome</keyword>
<dbReference type="RefSeq" id="WP_272460600.1">
    <property type="nucleotide sequence ID" value="NZ_JAPFQL010000004.1"/>
</dbReference>
<reference evidence="1 2" key="1">
    <citation type="submission" date="2022-11" db="EMBL/GenBank/DDBJ databases">
        <title>Anaerobic phenanthrene biodegradation by a DNRA strain PheN6.</title>
        <authorList>
            <person name="Zhang Z."/>
        </authorList>
    </citation>
    <scope>NUCLEOTIDE SEQUENCE [LARGE SCALE GENOMIC DNA]</scope>
    <source>
        <strain evidence="1 2">PheN6</strain>
    </source>
</reference>
<sequence length="166" mass="17153">MTTTIHESKAGFIANPDSGKVAPKATASLANGRARVSSGPFNWDVDLPPVVGGGNQAPSPTAYLLGALAACAVAFVNDMLAPEFAVVLDDLSAEARCSTDLAGLVGVEGVDPRLFSIAMDVTITSPSPAENVRALEEAWLARCPIFLALSEANAVDVTFHLERSAS</sequence>
<dbReference type="PANTHER" id="PTHR35368:SF1">
    <property type="entry name" value="HYDROPEROXIDE REDUCTASE"/>
    <property type="match status" value="1"/>
</dbReference>
<accession>A0ABT5GCS3</accession>
<dbReference type="SUPFAM" id="SSF82784">
    <property type="entry name" value="OsmC-like"/>
    <property type="match status" value="1"/>
</dbReference>
<name>A0ABT5GCS3_9MICO</name>
<dbReference type="Gene3D" id="3.30.300.20">
    <property type="match status" value="1"/>
</dbReference>
<dbReference type="InterPro" id="IPR003718">
    <property type="entry name" value="OsmC/Ohr_fam"/>
</dbReference>
<evidence type="ECO:0000313" key="2">
    <source>
        <dbReference type="Proteomes" id="UP001150259"/>
    </source>
</evidence>
<dbReference type="PANTHER" id="PTHR35368">
    <property type="entry name" value="HYDROPEROXIDE REDUCTASE"/>
    <property type="match status" value="1"/>
</dbReference>
<dbReference type="InterPro" id="IPR052924">
    <property type="entry name" value="OsmC/Ohr_hydroprdx_reductase"/>
</dbReference>
<evidence type="ECO:0000313" key="1">
    <source>
        <dbReference type="EMBL" id="MDC5696023.1"/>
    </source>
</evidence>
<dbReference type="Pfam" id="PF02566">
    <property type="entry name" value="OsmC"/>
    <property type="match status" value="1"/>
</dbReference>
<proteinExistence type="predicted"/>
<dbReference type="InterPro" id="IPR036102">
    <property type="entry name" value="OsmC/Ohrsf"/>
</dbReference>
<dbReference type="InterPro" id="IPR015946">
    <property type="entry name" value="KH_dom-like_a/b"/>
</dbReference>
<dbReference type="Proteomes" id="UP001150259">
    <property type="component" value="Unassembled WGS sequence"/>
</dbReference>
<gene>
    <name evidence="1" type="ORF">OO014_02050</name>
</gene>
<dbReference type="EMBL" id="JAPFQL010000004">
    <property type="protein sequence ID" value="MDC5696023.1"/>
    <property type="molecule type" value="Genomic_DNA"/>
</dbReference>
<comment type="caution">
    <text evidence="1">The sequence shown here is derived from an EMBL/GenBank/DDBJ whole genome shotgun (WGS) entry which is preliminary data.</text>
</comment>
<protein>
    <submittedName>
        <fullName evidence="1">OsmC family protein</fullName>
    </submittedName>
</protein>
<organism evidence="1 2">
    <name type="scientific">Intrasporangium calvum</name>
    <dbReference type="NCBI Taxonomy" id="53358"/>
    <lineage>
        <taxon>Bacteria</taxon>
        <taxon>Bacillati</taxon>
        <taxon>Actinomycetota</taxon>
        <taxon>Actinomycetes</taxon>
        <taxon>Micrococcales</taxon>
        <taxon>Intrasporangiaceae</taxon>
        <taxon>Intrasporangium</taxon>
    </lineage>
</organism>